<feature type="domain" description="SLA1 homology" evidence="5">
    <location>
        <begin position="24"/>
        <end position="77"/>
    </location>
</feature>
<dbReference type="Gene3D" id="2.30.30.700">
    <property type="entry name" value="SLA1 homology domain 1"/>
    <property type="match status" value="1"/>
</dbReference>
<dbReference type="InterPro" id="IPR007131">
    <property type="entry name" value="SHD1"/>
</dbReference>
<keyword evidence="4" id="KW-0732">Signal</keyword>
<keyword evidence="3 6" id="KW-0378">Hydrolase</keyword>
<keyword evidence="7" id="KW-1185">Reference proteome</keyword>
<dbReference type="RefSeq" id="WP_145384436.1">
    <property type="nucleotide sequence ID" value="NZ_CP037423.1"/>
</dbReference>
<protein>
    <submittedName>
        <fullName evidence="6">Putative periplasmic serine endoprotease DegP-like</fullName>
        <ecNumber evidence="6">3.4.21.107</ecNumber>
    </submittedName>
</protein>
<keyword evidence="2 6" id="KW-0645">Protease</keyword>
<dbReference type="Gene3D" id="2.40.10.10">
    <property type="entry name" value="Trypsin-like serine proteases"/>
    <property type="match status" value="2"/>
</dbReference>
<dbReference type="GO" id="GO:0006508">
    <property type="term" value="P:proteolysis"/>
    <property type="evidence" value="ECO:0007669"/>
    <property type="project" value="UniProtKB-KW"/>
</dbReference>
<feature type="signal peptide" evidence="4">
    <location>
        <begin position="1"/>
        <end position="24"/>
    </location>
</feature>
<evidence type="ECO:0000256" key="1">
    <source>
        <dbReference type="ARBA" id="ARBA00010541"/>
    </source>
</evidence>
<dbReference type="SUPFAM" id="SSF50494">
    <property type="entry name" value="Trypsin-like serine proteases"/>
    <property type="match status" value="1"/>
</dbReference>
<reference evidence="6 7" key="1">
    <citation type="submission" date="2019-03" db="EMBL/GenBank/DDBJ databases">
        <title>Deep-cultivation of Planctomycetes and their phenomic and genomic characterization uncovers novel biology.</title>
        <authorList>
            <person name="Wiegand S."/>
            <person name="Jogler M."/>
            <person name="Boedeker C."/>
            <person name="Pinto D."/>
            <person name="Vollmers J."/>
            <person name="Rivas-Marin E."/>
            <person name="Kohn T."/>
            <person name="Peeters S.H."/>
            <person name="Heuer A."/>
            <person name="Rast P."/>
            <person name="Oberbeckmann S."/>
            <person name="Bunk B."/>
            <person name="Jeske O."/>
            <person name="Meyerdierks A."/>
            <person name="Storesund J.E."/>
            <person name="Kallscheuer N."/>
            <person name="Luecker S."/>
            <person name="Lage O.M."/>
            <person name="Pohl T."/>
            <person name="Merkel B.J."/>
            <person name="Hornburger P."/>
            <person name="Mueller R.-W."/>
            <person name="Bruemmer F."/>
            <person name="Labrenz M."/>
            <person name="Spormann A.M."/>
            <person name="Op den Camp H."/>
            <person name="Overmann J."/>
            <person name="Amann R."/>
            <person name="Jetten M.S.M."/>
            <person name="Mascher T."/>
            <person name="Medema M.H."/>
            <person name="Devos D.P."/>
            <person name="Kaster A.-K."/>
            <person name="Ovreas L."/>
            <person name="Rohde M."/>
            <person name="Galperin M.Y."/>
            <person name="Jogler C."/>
        </authorList>
    </citation>
    <scope>NUCLEOTIDE SEQUENCE [LARGE SCALE GENOMIC DNA]</scope>
    <source>
        <strain evidence="6 7">Enr13</strain>
    </source>
</reference>
<evidence type="ECO:0000256" key="3">
    <source>
        <dbReference type="ARBA" id="ARBA00022801"/>
    </source>
</evidence>
<dbReference type="KEGG" id="snep:Enr13x_03850"/>
<dbReference type="InterPro" id="IPR009003">
    <property type="entry name" value="Peptidase_S1_PA"/>
</dbReference>
<dbReference type="InterPro" id="IPR043504">
    <property type="entry name" value="Peptidase_S1_PA_chymotrypsin"/>
</dbReference>
<proteinExistence type="inferred from homology"/>
<sequence precursor="true">MTIPQLRGLLFLTLTTLVQLPSSAAELRTWTTSDGKFETQAELVEANDSAVTLKKADRNVITLSISKLSKPDRDYVLSWLIERKQSETLRPGIVPDVLGEQVDLLSMIDPANDTQAGKWERDANALVSSRSSRARILIPHSVSGSYQLRLVAQRQMDTGSLNIGLAVGSRHQALAIFDYGRSKRSGLAWIDEKNEPANSTFYRKPVFTTGRDSEIICTVHHSHLRVTCDGKTIFEWTGDPSRLTLHPNFKIPSDRLFIETVLGSYRISQLQYLPIRESELRQYKPRGKPSPADSVALIEHPLGHGSGFLAAPNLLVTNHHVIENAPADDLKIFFPEESDFVHVHGVLFEDVDRDLAILSLETRRTPLAVAYDGYVPQGESVQLRGNPAIGGGVTLRNAVVKGTLRSMVRVDGFDFLQVDASIDSGSSGGPILNELDQVVGVIAMKATDEGEKLIHEGLARLDDSFKNKSRQQTQDGIAFGIPAQDLAKALDSVRAMTAKEAGRRAQLHESRVVFKRLAALAGIRLLEANVNVPEAMRQQAARVTATRAADDLVELIPAEPARLLRSALQSKGTQEIIALLQQNMDKHLNTIRSSPHLSQSSIRDFNALSQRIEAIERFAQRPGENYLRFSTTMMRFQREVTRLMTEIKEEL</sequence>
<name>A0A518HID0_9BACT</name>
<dbReference type="GO" id="GO:0042802">
    <property type="term" value="F:identical protein binding"/>
    <property type="evidence" value="ECO:0007669"/>
    <property type="project" value="InterPro"/>
</dbReference>
<organism evidence="6 7">
    <name type="scientific">Stieleria neptunia</name>
    <dbReference type="NCBI Taxonomy" id="2527979"/>
    <lineage>
        <taxon>Bacteria</taxon>
        <taxon>Pseudomonadati</taxon>
        <taxon>Planctomycetota</taxon>
        <taxon>Planctomycetia</taxon>
        <taxon>Pirellulales</taxon>
        <taxon>Pirellulaceae</taxon>
        <taxon>Stieleria</taxon>
    </lineage>
</organism>
<dbReference type="GO" id="GO:0004252">
    <property type="term" value="F:serine-type endopeptidase activity"/>
    <property type="evidence" value="ECO:0007669"/>
    <property type="project" value="InterPro"/>
</dbReference>
<evidence type="ECO:0000313" key="7">
    <source>
        <dbReference type="Proteomes" id="UP000319004"/>
    </source>
</evidence>
<dbReference type="EMBL" id="CP037423">
    <property type="protein sequence ID" value="QDV40579.1"/>
    <property type="molecule type" value="Genomic_DNA"/>
</dbReference>
<dbReference type="GO" id="GO:0008092">
    <property type="term" value="F:cytoskeletal protein binding"/>
    <property type="evidence" value="ECO:0007669"/>
    <property type="project" value="InterPro"/>
</dbReference>
<dbReference type="PANTHER" id="PTHR43343:SF3">
    <property type="entry name" value="PROTEASE DO-LIKE 8, CHLOROPLASTIC"/>
    <property type="match status" value="1"/>
</dbReference>
<dbReference type="OrthoDB" id="9770276at2"/>
<dbReference type="PANTHER" id="PTHR43343">
    <property type="entry name" value="PEPTIDASE S12"/>
    <property type="match status" value="1"/>
</dbReference>
<dbReference type="AlphaFoldDB" id="A0A518HID0"/>
<dbReference type="Pfam" id="PF13365">
    <property type="entry name" value="Trypsin_2"/>
    <property type="match status" value="1"/>
</dbReference>
<evidence type="ECO:0000259" key="5">
    <source>
        <dbReference type="Pfam" id="PF03983"/>
    </source>
</evidence>
<dbReference type="PRINTS" id="PR00834">
    <property type="entry name" value="PROTEASES2C"/>
</dbReference>
<dbReference type="Pfam" id="PF03983">
    <property type="entry name" value="SHD1"/>
    <property type="match status" value="1"/>
</dbReference>
<comment type="similarity">
    <text evidence="1">Belongs to the peptidase S1C family.</text>
</comment>
<evidence type="ECO:0000313" key="6">
    <source>
        <dbReference type="EMBL" id="QDV40579.1"/>
    </source>
</evidence>
<dbReference type="InterPro" id="IPR001940">
    <property type="entry name" value="Peptidase_S1C"/>
</dbReference>
<accession>A0A518HID0</accession>
<feature type="chain" id="PRO_5022128728" evidence="4">
    <location>
        <begin position="25"/>
        <end position="651"/>
    </location>
</feature>
<dbReference type="EC" id="3.4.21.107" evidence="6"/>
<dbReference type="GO" id="GO:0043130">
    <property type="term" value="F:ubiquitin binding"/>
    <property type="evidence" value="ECO:0007669"/>
    <property type="project" value="InterPro"/>
</dbReference>
<dbReference type="InterPro" id="IPR051201">
    <property type="entry name" value="Chloro_Bact_Ser_Proteases"/>
</dbReference>
<dbReference type="Proteomes" id="UP000319004">
    <property type="component" value="Chromosome"/>
</dbReference>
<evidence type="ECO:0000256" key="4">
    <source>
        <dbReference type="SAM" id="SignalP"/>
    </source>
</evidence>
<gene>
    <name evidence="6" type="primary">degP1_1</name>
    <name evidence="6" type="ORF">Enr13x_03850</name>
</gene>
<dbReference type="GO" id="GO:0030674">
    <property type="term" value="F:protein-macromolecule adaptor activity"/>
    <property type="evidence" value="ECO:0007669"/>
    <property type="project" value="InterPro"/>
</dbReference>
<evidence type="ECO:0000256" key="2">
    <source>
        <dbReference type="ARBA" id="ARBA00022670"/>
    </source>
</evidence>